<evidence type="ECO:0000313" key="2">
    <source>
        <dbReference type="EMBL" id="RKG85083.1"/>
    </source>
</evidence>
<reference evidence="3" key="1">
    <citation type="submission" date="2018-09" db="EMBL/GenBank/DDBJ databases">
        <authorList>
            <person name="Livingstone P.G."/>
            <person name="Whitworth D.E."/>
        </authorList>
    </citation>
    <scope>NUCLEOTIDE SEQUENCE [LARGE SCALE GENOMIC DNA]</scope>
    <source>
        <strain evidence="3">CA054A</strain>
    </source>
</reference>
<organism evidence="2 3">
    <name type="scientific">Corallococcus terminator</name>
    <dbReference type="NCBI Taxonomy" id="2316733"/>
    <lineage>
        <taxon>Bacteria</taxon>
        <taxon>Pseudomonadati</taxon>
        <taxon>Myxococcota</taxon>
        <taxon>Myxococcia</taxon>
        <taxon>Myxococcales</taxon>
        <taxon>Cystobacterineae</taxon>
        <taxon>Myxococcaceae</taxon>
        <taxon>Corallococcus</taxon>
    </lineage>
</organism>
<keyword evidence="3" id="KW-1185">Reference proteome</keyword>
<name>A0A3A8J6C7_9BACT</name>
<sequence>MSRDVSPGCAVEEFMAYNSVQFLGFSINTMPAGDADPTNPFQLKYLGNTNSKIDVSKRCQVMMDAVRAAAKSVTIAGSNTLKIFMAPEFFFRGDRGAYPIEEVSTILPRLRQWTHSPAYKDWLFVFGSALGYLTDGQAKEIFNVALIQRGGTEADDKDNARLVFKEYISRVDFIRPKAYTAKVCPNCNTMVYANEFTNWDVNRPDHRLGLANTPDQRMSVLRPTQGSRDHLSKSTNAPGRGKENSASGLGGGGHFTMAGIRFGLEVCLDHYNGRLKASPPAAGEVYPQIHLIPSAGVNITQASVACANQGIIFNVDGGGHIQLAQNAGTYDVPHVSPWAWLFPPNVGGWVDVKLVQPRKDGADYFVGGGGMVYISYVANLPPTVPAPP</sequence>
<accession>A0A3A8J6C7</accession>
<gene>
    <name evidence="2" type="ORF">D7V88_20645</name>
</gene>
<dbReference type="EMBL" id="RAVZ01000141">
    <property type="protein sequence ID" value="RKG85083.1"/>
    <property type="molecule type" value="Genomic_DNA"/>
</dbReference>
<protein>
    <submittedName>
        <fullName evidence="2">Uncharacterized protein</fullName>
    </submittedName>
</protein>
<dbReference type="Proteomes" id="UP000268094">
    <property type="component" value="Unassembled WGS sequence"/>
</dbReference>
<evidence type="ECO:0000313" key="3">
    <source>
        <dbReference type="Proteomes" id="UP000268094"/>
    </source>
</evidence>
<dbReference type="AlphaFoldDB" id="A0A3A8J6C7"/>
<feature type="region of interest" description="Disordered" evidence="1">
    <location>
        <begin position="220"/>
        <end position="250"/>
    </location>
</feature>
<evidence type="ECO:0000256" key="1">
    <source>
        <dbReference type="SAM" id="MobiDB-lite"/>
    </source>
</evidence>
<proteinExistence type="predicted"/>
<comment type="caution">
    <text evidence="2">The sequence shown here is derived from an EMBL/GenBank/DDBJ whole genome shotgun (WGS) entry which is preliminary data.</text>
</comment>